<dbReference type="Pfam" id="PF13761">
    <property type="entry name" value="DUF4166"/>
    <property type="match status" value="1"/>
</dbReference>
<keyword evidence="3" id="KW-1185">Reference proteome</keyword>
<dbReference type="InterPro" id="IPR007263">
    <property type="entry name" value="DCC1-like"/>
</dbReference>
<dbReference type="InterPro" id="IPR025311">
    <property type="entry name" value="DUF4166"/>
</dbReference>
<evidence type="ECO:0000259" key="1">
    <source>
        <dbReference type="Pfam" id="PF13761"/>
    </source>
</evidence>
<reference evidence="2 3" key="1">
    <citation type="submission" date="2020-12" db="EMBL/GenBank/DDBJ databases">
        <title>WGS of Legionella: environmental sample.</title>
        <authorList>
            <person name="Cristino S."/>
            <person name="Girolamini L."/>
            <person name="Salaris S."/>
            <person name="Pascale M.R."/>
            <person name="Mazzotta M."/>
            <person name="Orsini M."/>
            <person name="Grottola A."/>
        </authorList>
    </citation>
    <scope>NUCLEOTIDE SEQUENCE [LARGE SCALE GENOMIC DNA]</scope>
    <source>
        <strain evidence="2 3">30cs62</strain>
    </source>
</reference>
<comment type="caution">
    <text evidence="2">The sequence shown here is derived from an EMBL/GenBank/DDBJ whole genome shotgun (WGS) entry which is preliminary data.</text>
</comment>
<protein>
    <submittedName>
        <fullName evidence="2">DUF4166 domain-containing protein</fullName>
    </submittedName>
</protein>
<gene>
    <name evidence="2" type="ORF">I5282_12810</name>
</gene>
<proteinExistence type="predicted"/>
<sequence>MFFNIMTRKTNSATTTVYLIYDGDCILCKNSAQAMKIKKSIGNLEIINAREEHPLVKEAMKKGYDLNKGILVKYNDQYFYGAAAVNFLALIGTSSDVFNKVNSFLFKYKWLSQCFYPLFVIVRNTILMLRRIPPIINQDQEPLIQRIFGDQAQKKPKVLQQRYSNRVYTQDTLLLKGEMNIAMSKIFRIMSPLFRLVGALVPYPAEKIPVTVNFVSDEKSDRILMNRIFYYPDRPPYHFCSRIKHIKDNIVIELMRFGFASKLIYHFDKTKIIMDYGGYVICIGKRLVPISLGFLIGRLSAFEEVVSNDEFAMQVKMVHPLFGTIFQYNGHFRIATYE</sequence>
<dbReference type="Pfam" id="PF04134">
    <property type="entry name" value="DCC1-like"/>
    <property type="match status" value="1"/>
</dbReference>
<name>A0ABS1WDM0_9GAMM</name>
<evidence type="ECO:0000313" key="2">
    <source>
        <dbReference type="EMBL" id="MBL7527447.1"/>
    </source>
</evidence>
<organism evidence="2 3">
    <name type="scientific">Legionella bononiensis</name>
    <dbReference type="NCBI Taxonomy" id="2793102"/>
    <lineage>
        <taxon>Bacteria</taxon>
        <taxon>Pseudomonadati</taxon>
        <taxon>Pseudomonadota</taxon>
        <taxon>Gammaproteobacteria</taxon>
        <taxon>Legionellales</taxon>
        <taxon>Legionellaceae</taxon>
        <taxon>Legionella</taxon>
    </lineage>
</organism>
<evidence type="ECO:0000313" key="3">
    <source>
        <dbReference type="Proteomes" id="UP000809910"/>
    </source>
</evidence>
<accession>A0ABS1WDM0</accession>
<feature type="domain" description="DUF4166" evidence="1">
    <location>
        <begin position="157"/>
        <end position="332"/>
    </location>
</feature>
<dbReference type="RefSeq" id="WP_203114016.1">
    <property type="nucleotide sequence ID" value="NZ_JADOBG010000022.1"/>
</dbReference>
<dbReference type="Proteomes" id="UP000809910">
    <property type="component" value="Unassembled WGS sequence"/>
</dbReference>
<dbReference type="EMBL" id="JADWVN010000026">
    <property type="protein sequence ID" value="MBL7527447.1"/>
    <property type="molecule type" value="Genomic_DNA"/>
</dbReference>